<keyword evidence="2" id="KW-1185">Reference proteome</keyword>
<dbReference type="WBParaSite" id="nRc.2.0.1.t04515-RA">
    <property type="protein sequence ID" value="nRc.2.0.1.t04515-RA"/>
    <property type="gene ID" value="nRc.2.0.1.g04515"/>
</dbReference>
<evidence type="ECO:0000313" key="3">
    <source>
        <dbReference type="WBParaSite" id="nRc.2.0.1.t04515-RA"/>
    </source>
</evidence>
<feature type="compositionally biased region" description="Basic and acidic residues" evidence="1">
    <location>
        <begin position="70"/>
        <end position="79"/>
    </location>
</feature>
<accession>A0A915HSY5</accession>
<reference evidence="3" key="1">
    <citation type="submission" date="2022-11" db="UniProtKB">
        <authorList>
            <consortium name="WormBaseParasite"/>
        </authorList>
    </citation>
    <scope>IDENTIFICATION</scope>
</reference>
<proteinExistence type="predicted"/>
<dbReference type="AlphaFoldDB" id="A0A915HSY5"/>
<organism evidence="2 3">
    <name type="scientific">Romanomermis culicivorax</name>
    <name type="common">Nematode worm</name>
    <dbReference type="NCBI Taxonomy" id="13658"/>
    <lineage>
        <taxon>Eukaryota</taxon>
        <taxon>Metazoa</taxon>
        <taxon>Ecdysozoa</taxon>
        <taxon>Nematoda</taxon>
        <taxon>Enoplea</taxon>
        <taxon>Dorylaimia</taxon>
        <taxon>Mermithida</taxon>
        <taxon>Mermithoidea</taxon>
        <taxon>Mermithidae</taxon>
        <taxon>Romanomermis</taxon>
    </lineage>
</organism>
<dbReference type="Proteomes" id="UP000887565">
    <property type="component" value="Unplaced"/>
</dbReference>
<name>A0A915HSY5_ROMCU</name>
<feature type="compositionally biased region" description="Polar residues" evidence="1">
    <location>
        <begin position="80"/>
        <end position="118"/>
    </location>
</feature>
<evidence type="ECO:0000256" key="1">
    <source>
        <dbReference type="SAM" id="MobiDB-lite"/>
    </source>
</evidence>
<sequence length="118" mass="13632">MREEVKSFTNVQQLANTVTKARSILNATTAKMGTMDHQILVNQGNQETPVQRLPQPFNCHFDCRSMDRSQDRYHDRTLSTDHCQQNSGHRPTNLSLSNPGRQNNPHNGNHAQRYFWNN</sequence>
<feature type="region of interest" description="Disordered" evidence="1">
    <location>
        <begin position="70"/>
        <end position="118"/>
    </location>
</feature>
<protein>
    <submittedName>
        <fullName evidence="3">Uncharacterized protein</fullName>
    </submittedName>
</protein>
<evidence type="ECO:0000313" key="2">
    <source>
        <dbReference type="Proteomes" id="UP000887565"/>
    </source>
</evidence>